<organism evidence="2 3">
    <name type="scientific">Candidatus Pseudobacter hemicellulosilyticus</name>
    <dbReference type="NCBI Taxonomy" id="3121375"/>
    <lineage>
        <taxon>Bacteria</taxon>
        <taxon>Pseudomonadati</taxon>
        <taxon>Bacteroidota</taxon>
        <taxon>Chitinophagia</taxon>
        <taxon>Chitinophagales</taxon>
        <taxon>Chitinophagaceae</taxon>
        <taxon>Pseudobacter</taxon>
    </lineage>
</organism>
<reference evidence="2" key="1">
    <citation type="submission" date="2023-03" db="EMBL/GenBank/DDBJ databases">
        <title>Andean soil-derived lignocellulolytic bacterial consortium as a source of novel taxa and putative plastic-active enzymes.</title>
        <authorList>
            <person name="Diaz-Garcia L."/>
            <person name="Chuvochina M."/>
            <person name="Feuerriegel G."/>
            <person name="Bunk B."/>
            <person name="Sproer C."/>
            <person name="Streit W.R."/>
            <person name="Rodriguez L.M."/>
            <person name="Overmann J."/>
            <person name="Jimenez D.J."/>
        </authorList>
    </citation>
    <scope>NUCLEOTIDE SEQUENCE</scope>
    <source>
        <strain evidence="2">MAG 7</strain>
    </source>
</reference>
<proteinExistence type="predicted"/>
<dbReference type="Proteomes" id="UP001220610">
    <property type="component" value="Chromosome"/>
</dbReference>
<evidence type="ECO:0000313" key="3">
    <source>
        <dbReference type="Proteomes" id="UP001220610"/>
    </source>
</evidence>
<sequence length="245" mass="26971">MKQTIVLLISAALLALGCEKESEDPATPGLAHLMVYNGSADFYNAQGLVLKNNQPLGSRTYNDNGIGLVGAFNFASYSLIDSGSYRIAYLDSSSIPAEAAKLSETRVHLENGQHYTLYLLDSLGFFEILTTRDEVARDPAMANIRLVHLSPDAGEVYLRLDTALVADIKPLSFRGVSHFVKVGPDIKPAIRIMYKDKETGEERTLSRKSFPLQAGRCYTMILRGYRDPADGNVNKTINLSTITNY</sequence>
<evidence type="ECO:0000313" key="2">
    <source>
        <dbReference type="EMBL" id="WEK35655.1"/>
    </source>
</evidence>
<name>A0AAJ5WWH3_9BACT</name>
<dbReference type="Pfam" id="PF14344">
    <property type="entry name" value="DUF4397"/>
    <property type="match status" value="1"/>
</dbReference>
<evidence type="ECO:0000259" key="1">
    <source>
        <dbReference type="Pfam" id="PF14344"/>
    </source>
</evidence>
<protein>
    <submittedName>
        <fullName evidence="2">DUF4397 domain-containing protein</fullName>
    </submittedName>
</protein>
<dbReference type="AlphaFoldDB" id="A0AAJ5WWH3"/>
<accession>A0AAJ5WWH3</accession>
<gene>
    <name evidence="2" type="ORF">P0Y53_24480</name>
</gene>
<dbReference type="EMBL" id="CP119311">
    <property type="protein sequence ID" value="WEK35655.1"/>
    <property type="molecule type" value="Genomic_DNA"/>
</dbReference>
<feature type="domain" description="DUF4397" evidence="1">
    <location>
        <begin position="71"/>
        <end position="158"/>
    </location>
</feature>
<dbReference type="InterPro" id="IPR025510">
    <property type="entry name" value="DUF4397"/>
</dbReference>
<dbReference type="PROSITE" id="PS51257">
    <property type="entry name" value="PROKAR_LIPOPROTEIN"/>
    <property type="match status" value="1"/>
</dbReference>